<gene>
    <name evidence="1" type="ORF">P168DRAFT_32046</name>
</gene>
<comment type="caution">
    <text evidence="1">The sequence shown here is derived from an EMBL/GenBank/DDBJ whole genome shotgun (WGS) entry which is preliminary data.</text>
</comment>
<evidence type="ECO:0000313" key="2">
    <source>
        <dbReference type="Proteomes" id="UP000234254"/>
    </source>
</evidence>
<accession>A0A2I1DH07</accession>
<dbReference type="AlphaFoldDB" id="A0A2I1DH07"/>
<evidence type="ECO:0000313" key="1">
    <source>
        <dbReference type="EMBL" id="PKY09155.1"/>
    </source>
</evidence>
<name>A0A2I1DH07_ASPC2</name>
<dbReference type="RefSeq" id="XP_024697749.1">
    <property type="nucleotide sequence ID" value="XM_024840367.1"/>
</dbReference>
<reference evidence="1" key="1">
    <citation type="submission" date="2016-12" db="EMBL/GenBank/DDBJ databases">
        <title>The genomes of Aspergillus section Nigri reveals drivers in fungal speciation.</title>
        <authorList>
            <consortium name="DOE Joint Genome Institute"/>
            <person name="Vesth T.C."/>
            <person name="Nybo J."/>
            <person name="Theobald S."/>
            <person name="Brandl J."/>
            <person name="Frisvad J.C."/>
            <person name="Nielsen K.F."/>
            <person name="Lyhne E.K."/>
            <person name="Kogle M.E."/>
            <person name="Kuo A."/>
            <person name="Riley R."/>
            <person name="Clum A."/>
            <person name="Nolan M."/>
            <person name="Lipzen A."/>
            <person name="Salamov A."/>
            <person name="Henrissat B."/>
            <person name="Wiebenga A."/>
            <person name="De vries R.P."/>
            <person name="Grigoriev I.V."/>
            <person name="Mortensen U.H."/>
            <person name="Andersen M.R."/>
            <person name="Baker S.E."/>
        </authorList>
    </citation>
    <scope>NUCLEOTIDE SEQUENCE</scope>
    <source>
        <strain evidence="1">IBT 28561</strain>
    </source>
</reference>
<proteinExistence type="predicted"/>
<keyword evidence="2" id="KW-1185">Reference proteome</keyword>
<dbReference type="GeneID" id="36547891"/>
<dbReference type="EMBL" id="MSFM01000001">
    <property type="protein sequence ID" value="PKY09155.1"/>
    <property type="molecule type" value="Genomic_DNA"/>
</dbReference>
<organism evidence="1 2">
    <name type="scientific">Aspergillus campestris (strain IBT 28561)</name>
    <dbReference type="NCBI Taxonomy" id="1392248"/>
    <lineage>
        <taxon>Eukaryota</taxon>
        <taxon>Fungi</taxon>
        <taxon>Dikarya</taxon>
        <taxon>Ascomycota</taxon>
        <taxon>Pezizomycotina</taxon>
        <taxon>Eurotiomycetes</taxon>
        <taxon>Eurotiomycetidae</taxon>
        <taxon>Eurotiales</taxon>
        <taxon>Aspergillaceae</taxon>
        <taxon>Aspergillus</taxon>
        <taxon>Aspergillus subgen. Circumdati</taxon>
    </lineage>
</organism>
<dbReference type="Proteomes" id="UP000234254">
    <property type="component" value="Unassembled WGS sequence"/>
</dbReference>
<sequence>MWENNARLLTSGRLHASLVHNYLTIDVDIRLMISLLPMTKTLDRYPTSFKCFRRGSERFYLPLCRRNKHQYNDRVDRRLCAELPCIECQRTRPMINRGYSHIPLANIFGSFWDQCGEASTAFWKPGPCWIAIDSGLFQSDVSVAIDSVMSSRPFLMAPIGIFLKTRLKVMT</sequence>
<protein>
    <submittedName>
        <fullName evidence="1">Uncharacterized protein</fullName>
    </submittedName>
</protein>
<dbReference type="VEuPathDB" id="FungiDB:P168DRAFT_32046"/>